<gene>
    <name evidence="12 14" type="primary">rbsK</name>
    <name evidence="14" type="ORF">STABA_v1c02570</name>
</gene>
<accession>A0A6I6CCC9</accession>
<feature type="binding site" evidence="12">
    <location>
        <position position="250"/>
    </location>
    <ligand>
        <name>K(+)</name>
        <dbReference type="ChEBI" id="CHEBI:29103"/>
    </ligand>
</feature>
<keyword evidence="11 12" id="KW-0119">Carbohydrate metabolism</keyword>
<dbReference type="UniPathway" id="UPA00916">
    <property type="reaction ID" value="UER00889"/>
</dbReference>
<evidence type="ECO:0000256" key="11">
    <source>
        <dbReference type="ARBA" id="ARBA00023277"/>
    </source>
</evidence>
<dbReference type="CDD" id="cd01174">
    <property type="entry name" value="ribokinase"/>
    <property type="match status" value="1"/>
</dbReference>
<comment type="subcellular location">
    <subcellularLocation>
        <location evidence="12">Cytoplasm</location>
    </subcellularLocation>
</comment>
<dbReference type="PANTHER" id="PTHR10584">
    <property type="entry name" value="SUGAR KINASE"/>
    <property type="match status" value="1"/>
</dbReference>
<feature type="binding site" evidence="12">
    <location>
        <position position="254"/>
    </location>
    <ligand>
        <name>substrate</name>
    </ligand>
</feature>
<dbReference type="NCBIfam" id="TIGR02152">
    <property type="entry name" value="D_ribokin_bact"/>
    <property type="match status" value="1"/>
</dbReference>
<dbReference type="KEGG" id="stab:STABA_v1c02570"/>
<dbReference type="GO" id="GO:0005524">
    <property type="term" value="F:ATP binding"/>
    <property type="evidence" value="ECO:0007669"/>
    <property type="project" value="UniProtKB-UniRule"/>
</dbReference>
<dbReference type="RefSeq" id="WP_156005781.1">
    <property type="nucleotide sequence ID" value="NZ_CP046276.1"/>
</dbReference>
<keyword evidence="9 12" id="KW-0460">Magnesium</keyword>
<keyword evidence="6 12" id="KW-0547">Nucleotide-binding</keyword>
<evidence type="ECO:0000256" key="10">
    <source>
        <dbReference type="ARBA" id="ARBA00022958"/>
    </source>
</evidence>
<evidence type="ECO:0000256" key="2">
    <source>
        <dbReference type="ARBA" id="ARBA00012035"/>
    </source>
</evidence>
<comment type="caution">
    <text evidence="12">Lacks conserved residue(s) required for the propagation of feature annotation.</text>
</comment>
<dbReference type="GO" id="GO:0046872">
    <property type="term" value="F:metal ion binding"/>
    <property type="evidence" value="ECO:0007669"/>
    <property type="project" value="UniProtKB-KW"/>
</dbReference>
<feature type="binding site" evidence="12">
    <location>
        <begin position="253"/>
        <end position="254"/>
    </location>
    <ligand>
        <name>ATP</name>
        <dbReference type="ChEBI" id="CHEBI:30616"/>
    </ligand>
</feature>
<evidence type="ECO:0000256" key="6">
    <source>
        <dbReference type="ARBA" id="ARBA00022741"/>
    </source>
</evidence>
<dbReference type="Gene3D" id="3.40.1190.20">
    <property type="match status" value="1"/>
</dbReference>
<evidence type="ECO:0000256" key="5">
    <source>
        <dbReference type="ARBA" id="ARBA00022723"/>
    </source>
</evidence>
<keyword evidence="4 12" id="KW-0808">Transferase</keyword>
<comment type="activity regulation">
    <text evidence="12">Activated by a monovalent cation that binds near, but not in, the active site. The most likely occupant of the site in vivo is potassium. Ion binding induces a conformational change that may alter substrate affinity.</text>
</comment>
<dbReference type="GO" id="GO:0019303">
    <property type="term" value="P:D-ribose catabolic process"/>
    <property type="evidence" value="ECO:0007669"/>
    <property type="project" value="UniProtKB-UniRule"/>
</dbReference>
<keyword evidence="10 12" id="KW-0630">Potassium</keyword>
<keyword evidence="7 12" id="KW-0418">Kinase</keyword>
<dbReference type="EMBL" id="CP046276">
    <property type="protein sequence ID" value="QGS51624.1"/>
    <property type="molecule type" value="Genomic_DNA"/>
</dbReference>
<feature type="binding site" evidence="12">
    <location>
        <begin position="11"/>
        <end position="13"/>
    </location>
    <ligand>
        <name>substrate</name>
    </ligand>
</feature>
<sequence length="308" mass="34211">MKKIITTGSIGVDYVFLVDKLPNKGQSIISKKFEVFCGGKGANQAVSLGKLGASVKMIGHVGNDENGNISIKNLMDNSIDTKYVKKVSNYTTQIANIVVDDNGDNLLIVDVGANFSFTREEVEDYKHLIDEADIVLTQLETSIEFIEEFLKYAKEKNKIVILNPGPAKLISKDLIQCCDFITPNETELCILLNKEYTEDFETLKKYAFELQDISQKNVIVTLGINGSMWINEKKEFKKYEAYKIKAVDATAAGDTFMGGFTTYLAMNKNIDECIRYATAASALAVTKLGAQSSIPSKKEVEEFIKKNN</sequence>
<comment type="catalytic activity">
    <reaction evidence="12">
        <text>D-ribose + ATP = D-ribose 5-phosphate + ADP + H(+)</text>
        <dbReference type="Rhea" id="RHEA:13697"/>
        <dbReference type="ChEBI" id="CHEBI:15378"/>
        <dbReference type="ChEBI" id="CHEBI:30616"/>
        <dbReference type="ChEBI" id="CHEBI:47013"/>
        <dbReference type="ChEBI" id="CHEBI:78346"/>
        <dbReference type="ChEBI" id="CHEBI:456216"/>
        <dbReference type="EC" id="2.7.1.15"/>
    </reaction>
</comment>
<dbReference type="Proteomes" id="UP000424468">
    <property type="component" value="Chromosome"/>
</dbReference>
<dbReference type="SUPFAM" id="SSF53613">
    <property type="entry name" value="Ribokinase-like"/>
    <property type="match status" value="1"/>
</dbReference>
<evidence type="ECO:0000256" key="12">
    <source>
        <dbReference type="HAMAP-Rule" id="MF_01987"/>
    </source>
</evidence>
<feature type="binding site" evidence="12">
    <location>
        <position position="287"/>
    </location>
    <ligand>
        <name>K(+)</name>
        <dbReference type="ChEBI" id="CHEBI:29103"/>
    </ligand>
</feature>
<dbReference type="PANTHER" id="PTHR10584:SF166">
    <property type="entry name" value="RIBOKINASE"/>
    <property type="match status" value="1"/>
</dbReference>
<feature type="binding site" evidence="12">
    <location>
        <position position="289"/>
    </location>
    <ligand>
        <name>K(+)</name>
        <dbReference type="ChEBI" id="CHEBI:29103"/>
    </ligand>
</feature>
<feature type="binding site" evidence="12">
    <location>
        <position position="184"/>
    </location>
    <ligand>
        <name>ATP</name>
        <dbReference type="ChEBI" id="CHEBI:30616"/>
    </ligand>
</feature>
<dbReference type="AlphaFoldDB" id="A0A6I6CCC9"/>
<comment type="function">
    <text evidence="12">Catalyzes the phosphorylation of ribose at O-5 in a reaction requiring ATP and magnesium. The resulting D-ribose-5-phosphate can then be used either for sythesis of nucleotides, histidine, and tryptophan, or as a component of the pentose phosphate pathway.</text>
</comment>
<keyword evidence="5 12" id="KW-0479">Metal-binding</keyword>
<comment type="similarity">
    <text evidence="12">Belongs to the carbohydrate kinase PfkB family. Ribokinase subfamily.</text>
</comment>
<feature type="binding site" evidence="12">
    <location>
        <position position="248"/>
    </location>
    <ligand>
        <name>K(+)</name>
        <dbReference type="ChEBI" id="CHEBI:29103"/>
    </ligand>
</feature>
<keyword evidence="12" id="KW-0963">Cytoplasm</keyword>
<feature type="binding site" evidence="12">
    <location>
        <position position="140"/>
    </location>
    <ligand>
        <name>substrate</name>
    </ligand>
</feature>
<evidence type="ECO:0000256" key="9">
    <source>
        <dbReference type="ARBA" id="ARBA00022842"/>
    </source>
</evidence>
<dbReference type="OrthoDB" id="9775849at2"/>
<feature type="domain" description="Carbohydrate kinase PfkB" evidence="13">
    <location>
        <begin position="1"/>
        <end position="296"/>
    </location>
</feature>
<evidence type="ECO:0000313" key="14">
    <source>
        <dbReference type="EMBL" id="QGS51624.1"/>
    </source>
</evidence>
<feature type="binding site" evidence="12">
    <location>
        <position position="293"/>
    </location>
    <ligand>
        <name>K(+)</name>
        <dbReference type="ChEBI" id="CHEBI:29103"/>
    </ligand>
</feature>
<dbReference type="PRINTS" id="PR00990">
    <property type="entry name" value="RIBOKINASE"/>
</dbReference>
<dbReference type="EC" id="2.7.1.15" evidence="2 12"/>
<reference evidence="14 15" key="1">
    <citation type="submission" date="2019-11" db="EMBL/GenBank/DDBJ databases">
        <title>Complete genome sequence of Spiroplasma tabanidicola TAUS-1 (DSM 22603).</title>
        <authorList>
            <person name="Huang C.-T."/>
            <person name="Lin Y.-C."/>
            <person name="Kuo C.-H."/>
        </authorList>
    </citation>
    <scope>NUCLEOTIDE SEQUENCE [LARGE SCALE GENOMIC DNA]</scope>
    <source>
        <strain evidence="14 15">TAUS-1</strain>
    </source>
</reference>
<comment type="pathway">
    <text evidence="12">Carbohydrate metabolism; D-ribose degradation; D-ribose 5-phosphate from beta-D-ribopyranose: step 2/2.</text>
</comment>
<dbReference type="PROSITE" id="PS00583">
    <property type="entry name" value="PFKB_KINASES_1"/>
    <property type="match status" value="1"/>
</dbReference>
<feature type="binding site" evidence="12">
    <location>
        <position position="284"/>
    </location>
    <ligand>
        <name>K(+)</name>
        <dbReference type="ChEBI" id="CHEBI:29103"/>
    </ligand>
</feature>
<comment type="cofactor">
    <cofactor evidence="12">
        <name>Mg(2+)</name>
        <dbReference type="ChEBI" id="CHEBI:18420"/>
    </cofactor>
    <text evidence="12">Requires a divalent cation, most likely magnesium in vivo, as an electrophilic catalyst to aid phosphoryl group transfer. It is the chelate of the metal and the nucleotide that is the actual substrate.</text>
</comment>
<keyword evidence="8 12" id="KW-0067">ATP-binding</keyword>
<keyword evidence="15" id="KW-1185">Reference proteome</keyword>
<dbReference type="GO" id="GO:0004747">
    <property type="term" value="F:ribokinase activity"/>
    <property type="evidence" value="ECO:0007669"/>
    <property type="project" value="UniProtKB-UniRule"/>
</dbReference>
<feature type="binding site" evidence="12">
    <location>
        <begin position="221"/>
        <end position="226"/>
    </location>
    <ligand>
        <name>ATP</name>
        <dbReference type="ChEBI" id="CHEBI:30616"/>
    </ligand>
</feature>
<proteinExistence type="inferred from homology"/>
<protein>
    <recommendedName>
        <fullName evidence="3 12">Ribokinase</fullName>
        <shortName evidence="12">RK</shortName>
        <ecNumber evidence="2 12">2.7.1.15</ecNumber>
    </recommendedName>
</protein>
<name>A0A6I6CCC9_9MOLU</name>
<dbReference type="InterPro" id="IPR002173">
    <property type="entry name" value="Carboh/pur_kinase_PfkB_CS"/>
</dbReference>
<dbReference type="InterPro" id="IPR002139">
    <property type="entry name" value="Ribo/fructo_kinase"/>
</dbReference>
<evidence type="ECO:0000256" key="1">
    <source>
        <dbReference type="ARBA" id="ARBA00005380"/>
    </source>
</evidence>
<dbReference type="Pfam" id="PF00294">
    <property type="entry name" value="PfkB"/>
    <property type="match status" value="1"/>
</dbReference>
<feature type="active site" description="Proton acceptor" evidence="12">
    <location>
        <position position="254"/>
    </location>
</feature>
<evidence type="ECO:0000256" key="8">
    <source>
        <dbReference type="ARBA" id="ARBA00022840"/>
    </source>
</evidence>
<dbReference type="InterPro" id="IPR017583">
    <property type="entry name" value="Tagatose/fructose_Pkinase"/>
</dbReference>
<feature type="binding site" evidence="12">
    <location>
        <begin position="39"/>
        <end position="43"/>
    </location>
    <ligand>
        <name>substrate</name>
    </ligand>
</feature>
<evidence type="ECO:0000313" key="15">
    <source>
        <dbReference type="Proteomes" id="UP000424468"/>
    </source>
</evidence>
<organism evidence="14 15">
    <name type="scientific">Spiroplasma tabanidicola</name>
    <dbReference type="NCBI Taxonomy" id="324079"/>
    <lineage>
        <taxon>Bacteria</taxon>
        <taxon>Bacillati</taxon>
        <taxon>Mycoplasmatota</taxon>
        <taxon>Mollicutes</taxon>
        <taxon>Entomoplasmatales</taxon>
        <taxon>Spiroplasmataceae</taxon>
        <taxon>Spiroplasma</taxon>
    </lineage>
</organism>
<evidence type="ECO:0000256" key="7">
    <source>
        <dbReference type="ARBA" id="ARBA00022777"/>
    </source>
</evidence>
<dbReference type="InterPro" id="IPR029056">
    <property type="entry name" value="Ribokinase-like"/>
</dbReference>
<comment type="similarity">
    <text evidence="1">Belongs to the carbohydrate kinase pfkB family.</text>
</comment>
<dbReference type="InterPro" id="IPR011877">
    <property type="entry name" value="Ribokinase"/>
</dbReference>
<evidence type="ECO:0000256" key="4">
    <source>
        <dbReference type="ARBA" id="ARBA00022679"/>
    </source>
</evidence>
<evidence type="ECO:0000256" key="3">
    <source>
        <dbReference type="ARBA" id="ARBA00016943"/>
    </source>
</evidence>
<dbReference type="GO" id="GO:0005829">
    <property type="term" value="C:cytosol"/>
    <property type="evidence" value="ECO:0007669"/>
    <property type="project" value="TreeGrafter"/>
</dbReference>
<evidence type="ECO:0000259" key="13">
    <source>
        <dbReference type="Pfam" id="PF00294"/>
    </source>
</evidence>
<dbReference type="HAMAP" id="MF_01987">
    <property type="entry name" value="Ribokinase"/>
    <property type="match status" value="1"/>
</dbReference>
<dbReference type="PIRSF" id="PIRSF000535">
    <property type="entry name" value="1PFK/6PFK/LacC"/>
    <property type="match status" value="1"/>
</dbReference>
<dbReference type="InterPro" id="IPR011611">
    <property type="entry name" value="PfkB_dom"/>
</dbReference>
<comment type="subunit">
    <text evidence="12">Homodimer.</text>
</comment>